<dbReference type="AlphaFoldDB" id="A0A448WVW4"/>
<evidence type="ECO:0000313" key="1">
    <source>
        <dbReference type="EMBL" id="VEL21436.1"/>
    </source>
</evidence>
<gene>
    <name evidence="1" type="ORF">PXEA_LOCUS14876</name>
</gene>
<evidence type="ECO:0000313" key="2">
    <source>
        <dbReference type="Proteomes" id="UP000784294"/>
    </source>
</evidence>
<feature type="non-terminal residue" evidence="1">
    <location>
        <position position="81"/>
    </location>
</feature>
<name>A0A448WVW4_9PLAT</name>
<accession>A0A448WVW4</accession>
<keyword evidence="2" id="KW-1185">Reference proteome</keyword>
<sequence>MYIFIHARTRTKSLSKAASPVVRSHLEDSDFATPAAEPILPINAPFMVRLAKVIETRTTAFLVLEHNPGGLLHEWLADYLV</sequence>
<organism evidence="1 2">
    <name type="scientific">Protopolystoma xenopodis</name>
    <dbReference type="NCBI Taxonomy" id="117903"/>
    <lineage>
        <taxon>Eukaryota</taxon>
        <taxon>Metazoa</taxon>
        <taxon>Spiralia</taxon>
        <taxon>Lophotrochozoa</taxon>
        <taxon>Platyhelminthes</taxon>
        <taxon>Monogenea</taxon>
        <taxon>Polyopisthocotylea</taxon>
        <taxon>Polystomatidea</taxon>
        <taxon>Polystomatidae</taxon>
        <taxon>Protopolystoma</taxon>
    </lineage>
</organism>
<dbReference type="EMBL" id="CAAALY010051340">
    <property type="protein sequence ID" value="VEL21436.1"/>
    <property type="molecule type" value="Genomic_DNA"/>
</dbReference>
<protein>
    <submittedName>
        <fullName evidence="1">Uncharacterized protein</fullName>
    </submittedName>
</protein>
<reference evidence="1" key="1">
    <citation type="submission" date="2018-11" db="EMBL/GenBank/DDBJ databases">
        <authorList>
            <consortium name="Pathogen Informatics"/>
        </authorList>
    </citation>
    <scope>NUCLEOTIDE SEQUENCE</scope>
</reference>
<proteinExistence type="predicted"/>
<dbReference type="Proteomes" id="UP000784294">
    <property type="component" value="Unassembled WGS sequence"/>
</dbReference>
<comment type="caution">
    <text evidence="1">The sequence shown here is derived from an EMBL/GenBank/DDBJ whole genome shotgun (WGS) entry which is preliminary data.</text>
</comment>